<dbReference type="InterPro" id="IPR001610">
    <property type="entry name" value="PAC"/>
</dbReference>
<dbReference type="InterPro" id="IPR000700">
    <property type="entry name" value="PAS-assoc_C"/>
</dbReference>
<keyword evidence="13" id="KW-0067">ATP-binding</keyword>
<dbReference type="Proteomes" id="UP001223720">
    <property type="component" value="Plasmid pME152"/>
</dbReference>
<dbReference type="GO" id="GO:0006355">
    <property type="term" value="P:regulation of DNA-templated transcription"/>
    <property type="evidence" value="ECO:0007669"/>
    <property type="project" value="InterPro"/>
</dbReference>
<comment type="catalytic activity">
    <reaction evidence="1">
        <text>ATP + protein L-histidine = ADP + protein N-phospho-L-histidine.</text>
        <dbReference type="EC" id="2.7.13.3"/>
    </reaction>
</comment>
<evidence type="ECO:0000256" key="7">
    <source>
        <dbReference type="ARBA" id="ARBA00022630"/>
    </source>
</evidence>
<dbReference type="SUPFAM" id="SSF55785">
    <property type="entry name" value="PYP-like sensor domain (PAS domain)"/>
    <property type="match status" value="5"/>
</dbReference>
<dbReference type="AlphaFoldDB" id="A0AAX3WQJ8"/>
<keyword evidence="8" id="KW-0288">FMN</keyword>
<dbReference type="GO" id="GO:0005524">
    <property type="term" value="F:ATP binding"/>
    <property type="evidence" value="ECO:0007669"/>
    <property type="project" value="UniProtKB-KW"/>
</dbReference>
<dbReference type="InterPro" id="IPR035965">
    <property type="entry name" value="PAS-like_dom_sf"/>
</dbReference>
<reference evidence="19" key="1">
    <citation type="journal article" date="2022" name="Biotechnol. Bioprocess Eng.">
        <title>Pan-genome Analysis Reveals Comparative Genomic Features of Central Metabolic Pathways in Methylorubrum extorquens.</title>
        <authorList>
            <person name="Lee G.M."/>
            <person name="Scott-Nevros Z.K."/>
            <person name="Lee S.-M."/>
            <person name="Kim D."/>
        </authorList>
    </citation>
    <scope>NUCLEOTIDE SEQUENCE</scope>
    <source>
        <strain evidence="19">ATCC 55366</strain>
        <plasmid evidence="19">pME152</plasmid>
    </source>
</reference>
<dbReference type="EC" id="2.7.13.3" evidence="2"/>
<dbReference type="Pfam" id="PF01590">
    <property type="entry name" value="GAF"/>
    <property type="match status" value="1"/>
</dbReference>
<dbReference type="PANTHER" id="PTHR41523">
    <property type="entry name" value="TWO-COMPONENT SYSTEM SENSOR PROTEIN"/>
    <property type="match status" value="1"/>
</dbReference>
<evidence type="ECO:0000256" key="8">
    <source>
        <dbReference type="ARBA" id="ARBA00022643"/>
    </source>
</evidence>
<dbReference type="SUPFAM" id="SSF55781">
    <property type="entry name" value="GAF domain-like"/>
    <property type="match status" value="2"/>
</dbReference>
<dbReference type="SMART" id="SM00086">
    <property type="entry name" value="PAC"/>
    <property type="match status" value="5"/>
</dbReference>
<dbReference type="Pfam" id="PF08448">
    <property type="entry name" value="PAS_4"/>
    <property type="match status" value="1"/>
</dbReference>
<evidence type="ECO:0000256" key="2">
    <source>
        <dbReference type="ARBA" id="ARBA00012438"/>
    </source>
</evidence>
<dbReference type="PANTHER" id="PTHR41523:SF7">
    <property type="entry name" value="HISTIDINE KINASE"/>
    <property type="match status" value="1"/>
</dbReference>
<dbReference type="InterPro" id="IPR003018">
    <property type="entry name" value="GAF"/>
</dbReference>
<evidence type="ECO:0000256" key="6">
    <source>
        <dbReference type="ARBA" id="ARBA00022606"/>
    </source>
</evidence>
<dbReference type="GO" id="GO:0009881">
    <property type="term" value="F:photoreceptor activity"/>
    <property type="evidence" value="ECO:0007669"/>
    <property type="project" value="UniProtKB-KW"/>
</dbReference>
<keyword evidence="19" id="KW-0614">Plasmid</keyword>
<evidence type="ECO:0000256" key="1">
    <source>
        <dbReference type="ARBA" id="ARBA00000085"/>
    </source>
</evidence>
<feature type="domain" description="PAC" evidence="18">
    <location>
        <begin position="811"/>
        <end position="864"/>
    </location>
</feature>
<evidence type="ECO:0000256" key="11">
    <source>
        <dbReference type="ARBA" id="ARBA00022741"/>
    </source>
</evidence>
<dbReference type="InterPro" id="IPR013767">
    <property type="entry name" value="PAS_fold"/>
</dbReference>
<dbReference type="InterPro" id="IPR013656">
    <property type="entry name" value="PAS_4"/>
</dbReference>
<sequence length="1193" mass="128570">MTATGTTPTAVEAPDRLAVLDSYGILDTPPEQGFDDIVQLARDLCEAPVALVSLVAGNRQWFKARSGFPRCETDLDASVCAHALVAPDLLVIPDLTCDPRTRANPLVTDDPHLRFYAGAPLRSPEGAVLGSLCVIDHKPRPDGLTDRQAGSLRALAGQVMGQLELRRANEAQRKALDQRESLIRTQAAVAEAKGDLDVILDALLAGAMEAMPHAEGAVIEMRDGDELVYRSVRGSLAGHTGLRLPVEGSLAGSCVLEGRSALVADVLADPRVKRDLVEALRLRSCVVVPVRRSGSAVGVLKLQSGRQGAFTEGDLGLAQVFAGAVSAGLAEAGEAEARREASRTEYRRKAVFDSAHDYAIVLLDLDGNVTDWNSGAAKILGWRPEEMCGKSADVFFTPEDRAAGIPGKEMEAALEKGRGIDERWHLRRDGERFWANGEMMVLRGADDAAIGFVKILRDRTEQKEGVARLQESQERYRLAARATNDAVWDWNLVTNHVLWNEALTEAYGHAPQAVEPTGDWWIAHIQPDDRARIGASIHAVIDGAGTAWTDEYRFLRADGSYAHVLDRGYVLRDAEGRACRMIGAMLDLTERKRAEDALRESERRLGLERGLLEAIFRQAPVGISIAGAGAGMPSSLNAKAEEILGHGLGTEGDARYVSYGALHPDGRRYEPAEYPTLRALRNGETVRGEEMRYRNPGTGEVRLLEVSSGPVRDAEGAIQAAVTVLADVGDQRRADAETRRLAALVEQSQDFIGLAAPDGSVDFVNEAGRRLIGLTDLAAARAIPIVDYFVPEERARVLDEVLPAVERDGFWEGELNFRHVVTGAAVPVLYNLFPVRGADGRRLGYGTVTRDLTEQKRARQALQASEATLRAVLSTVPVGILFAEAPSGRIVAGNRRLEEIFRHPVLPSPDAESYGEWVAFHDDGRRVSPEEYPLSRLIREGVEHAALECHYQRGDGTRVWIEIVGVPMRDAKGKLTGGVVAVADIDDRRRAEAQQELLNHELSHRMKNLLAMVQAIAASTLRGATDIEAAREVLGSRLVALGKAHDVLLGGAAESASLAAVIREGVGVHEAAGHRVAFEGPDVEIGGKAALSLALTLHELTTNAVKYGSLSVPQGEVAVTASLVGTEGEPRLRIAWTEHGGPPVARPSRKGFGSRLIERGLTAQVGAVLVLDYPPGGATCVVEAPLANFQAVD</sequence>
<evidence type="ECO:0000256" key="9">
    <source>
        <dbReference type="ARBA" id="ARBA00022679"/>
    </source>
</evidence>
<dbReference type="InterPro" id="IPR011102">
    <property type="entry name" value="Sig_transdc_His_kinase_HWE"/>
</dbReference>
<dbReference type="Pfam" id="PF13426">
    <property type="entry name" value="PAS_9"/>
    <property type="match status" value="1"/>
</dbReference>
<dbReference type="Pfam" id="PF07536">
    <property type="entry name" value="HWE_HK"/>
    <property type="match status" value="1"/>
</dbReference>
<dbReference type="Gene3D" id="3.30.450.40">
    <property type="match status" value="2"/>
</dbReference>
<keyword evidence="15" id="KW-0843">Virulence</keyword>
<organism evidence="19 20">
    <name type="scientific">Methylorubrum extorquens</name>
    <name type="common">Methylobacterium dichloromethanicum</name>
    <name type="synonym">Methylobacterium extorquens</name>
    <dbReference type="NCBI Taxonomy" id="408"/>
    <lineage>
        <taxon>Bacteria</taxon>
        <taxon>Pseudomonadati</taxon>
        <taxon>Pseudomonadota</taxon>
        <taxon>Alphaproteobacteria</taxon>
        <taxon>Hyphomicrobiales</taxon>
        <taxon>Methylobacteriaceae</taxon>
        <taxon>Methylorubrum</taxon>
    </lineage>
</organism>
<keyword evidence="4" id="KW-0600">Photoreceptor protein</keyword>
<dbReference type="SMART" id="SM00911">
    <property type="entry name" value="HWE_HK"/>
    <property type="match status" value="1"/>
</dbReference>
<gene>
    <name evidence="19" type="ORF">KEC54_28215</name>
</gene>
<feature type="domain" description="PAC" evidence="18">
    <location>
        <begin position="945"/>
        <end position="997"/>
    </location>
</feature>
<feature type="domain" description="PAS" evidence="17">
    <location>
        <begin position="737"/>
        <end position="808"/>
    </location>
</feature>
<keyword evidence="10" id="KW-0677">Repeat</keyword>
<protein>
    <recommendedName>
        <fullName evidence="3">Blue-light-activated histidine kinase</fullName>
        <ecNumber evidence="2">2.7.13.3</ecNumber>
    </recommendedName>
</protein>
<dbReference type="Pfam" id="PF13185">
    <property type="entry name" value="GAF_2"/>
    <property type="match status" value="1"/>
</dbReference>
<evidence type="ECO:0000256" key="16">
    <source>
        <dbReference type="ARBA" id="ARBA00023170"/>
    </source>
</evidence>
<feature type="domain" description="PAS" evidence="17">
    <location>
        <begin position="344"/>
        <end position="417"/>
    </location>
</feature>
<evidence type="ECO:0000259" key="18">
    <source>
        <dbReference type="PROSITE" id="PS50113"/>
    </source>
</evidence>
<keyword evidence="14" id="KW-0157">Chromophore</keyword>
<dbReference type="InterPro" id="IPR000014">
    <property type="entry name" value="PAS"/>
</dbReference>
<dbReference type="RefSeq" id="WP_283536447.1">
    <property type="nucleotide sequence ID" value="NZ_CP073634.1"/>
</dbReference>
<evidence type="ECO:0000256" key="10">
    <source>
        <dbReference type="ARBA" id="ARBA00022737"/>
    </source>
</evidence>
<evidence type="ECO:0000256" key="12">
    <source>
        <dbReference type="ARBA" id="ARBA00022777"/>
    </source>
</evidence>
<dbReference type="Gene3D" id="3.30.450.20">
    <property type="entry name" value="PAS domain"/>
    <property type="match status" value="5"/>
</dbReference>
<dbReference type="InterPro" id="IPR036890">
    <property type="entry name" value="HATPase_C_sf"/>
</dbReference>
<evidence type="ECO:0000313" key="19">
    <source>
        <dbReference type="EMBL" id="WHQ72950.1"/>
    </source>
</evidence>
<keyword evidence="7" id="KW-0285">Flavoprotein</keyword>
<evidence type="ECO:0000256" key="13">
    <source>
        <dbReference type="ARBA" id="ARBA00022840"/>
    </source>
</evidence>
<evidence type="ECO:0000256" key="15">
    <source>
        <dbReference type="ARBA" id="ARBA00023026"/>
    </source>
</evidence>
<dbReference type="SMART" id="SM00065">
    <property type="entry name" value="GAF"/>
    <property type="match status" value="2"/>
</dbReference>
<dbReference type="PROSITE" id="PS50112">
    <property type="entry name" value="PAS"/>
    <property type="match status" value="3"/>
</dbReference>
<geneLocation type="plasmid" evidence="19 20">
    <name>pME152</name>
</geneLocation>
<dbReference type="Gene3D" id="3.30.565.10">
    <property type="entry name" value="Histidine kinase-like ATPase, C-terminal domain"/>
    <property type="match status" value="1"/>
</dbReference>
<keyword evidence="11" id="KW-0547">Nucleotide-binding</keyword>
<evidence type="ECO:0000313" key="20">
    <source>
        <dbReference type="Proteomes" id="UP001223720"/>
    </source>
</evidence>
<keyword evidence="12" id="KW-0418">Kinase</keyword>
<dbReference type="EMBL" id="CP073634">
    <property type="protein sequence ID" value="WHQ72950.1"/>
    <property type="molecule type" value="Genomic_DNA"/>
</dbReference>
<dbReference type="InterPro" id="IPR029016">
    <property type="entry name" value="GAF-like_dom_sf"/>
</dbReference>
<evidence type="ECO:0000256" key="3">
    <source>
        <dbReference type="ARBA" id="ARBA00021740"/>
    </source>
</evidence>
<name>A0AAX3WQJ8_METEX</name>
<dbReference type="SMART" id="SM00091">
    <property type="entry name" value="PAS"/>
    <property type="match status" value="5"/>
</dbReference>
<feature type="domain" description="PAC" evidence="18">
    <location>
        <begin position="687"/>
        <end position="740"/>
    </location>
</feature>
<dbReference type="Pfam" id="PF08447">
    <property type="entry name" value="PAS_3"/>
    <property type="match status" value="1"/>
</dbReference>
<dbReference type="PROSITE" id="PS50113">
    <property type="entry name" value="PAC"/>
    <property type="match status" value="5"/>
</dbReference>
<proteinExistence type="predicted"/>
<keyword evidence="9" id="KW-0808">Transferase</keyword>
<evidence type="ECO:0000256" key="5">
    <source>
        <dbReference type="ARBA" id="ARBA00022553"/>
    </source>
</evidence>
<dbReference type="Pfam" id="PF00989">
    <property type="entry name" value="PAS"/>
    <property type="match status" value="1"/>
</dbReference>
<accession>A0AAX3WQJ8</accession>
<evidence type="ECO:0000259" key="17">
    <source>
        <dbReference type="PROSITE" id="PS50112"/>
    </source>
</evidence>
<dbReference type="InterPro" id="IPR013655">
    <property type="entry name" value="PAS_fold_3"/>
</dbReference>
<evidence type="ECO:0000256" key="4">
    <source>
        <dbReference type="ARBA" id="ARBA00022543"/>
    </source>
</evidence>
<keyword evidence="5" id="KW-0597">Phosphoprotein</keyword>
<dbReference type="CDD" id="cd00130">
    <property type="entry name" value="PAS"/>
    <property type="match status" value="3"/>
</dbReference>
<feature type="domain" description="PAC" evidence="18">
    <location>
        <begin position="418"/>
        <end position="471"/>
    </location>
</feature>
<dbReference type="GO" id="GO:0004673">
    <property type="term" value="F:protein histidine kinase activity"/>
    <property type="evidence" value="ECO:0007669"/>
    <property type="project" value="UniProtKB-EC"/>
</dbReference>
<evidence type="ECO:0000256" key="14">
    <source>
        <dbReference type="ARBA" id="ARBA00022991"/>
    </source>
</evidence>
<keyword evidence="16" id="KW-0675">Receptor</keyword>
<feature type="domain" description="PAS" evidence="17">
    <location>
        <begin position="472"/>
        <end position="544"/>
    </location>
</feature>
<dbReference type="Gene3D" id="2.10.70.100">
    <property type="match status" value="1"/>
</dbReference>
<keyword evidence="6" id="KW-0716">Sensory transduction</keyword>
<feature type="domain" description="PAC" evidence="18">
    <location>
        <begin position="548"/>
        <end position="600"/>
    </location>
</feature>
<dbReference type="NCBIfam" id="TIGR00229">
    <property type="entry name" value="sensory_box"/>
    <property type="match status" value="4"/>
</dbReference>